<comment type="similarity">
    <text evidence="1">Belongs to the YciI family.</text>
</comment>
<evidence type="ECO:0000259" key="2">
    <source>
        <dbReference type="Pfam" id="PF03795"/>
    </source>
</evidence>
<dbReference type="RefSeq" id="WP_136832446.1">
    <property type="nucleotide sequence ID" value="NZ_SWBM01000003.1"/>
</dbReference>
<dbReference type="SUPFAM" id="SSF54909">
    <property type="entry name" value="Dimeric alpha+beta barrel"/>
    <property type="match status" value="1"/>
</dbReference>
<evidence type="ECO:0000313" key="3">
    <source>
        <dbReference type="EMBL" id="TKC16416.1"/>
    </source>
</evidence>
<dbReference type="OrthoDB" id="162319at2"/>
<dbReference type="EMBL" id="SWBM01000003">
    <property type="protein sequence ID" value="TKC16416.1"/>
    <property type="molecule type" value="Genomic_DNA"/>
</dbReference>
<proteinExistence type="inferred from homology"/>
<evidence type="ECO:0000256" key="1">
    <source>
        <dbReference type="ARBA" id="ARBA00007689"/>
    </source>
</evidence>
<dbReference type="AlphaFoldDB" id="A0A4U1D5X3"/>
<dbReference type="InterPro" id="IPR005545">
    <property type="entry name" value="YCII"/>
</dbReference>
<dbReference type="Gene3D" id="3.30.70.1060">
    <property type="entry name" value="Dimeric alpha+beta barrel"/>
    <property type="match status" value="1"/>
</dbReference>
<feature type="domain" description="YCII-related" evidence="2">
    <location>
        <begin position="2"/>
        <end position="72"/>
    </location>
</feature>
<keyword evidence="4" id="KW-1185">Reference proteome</keyword>
<comment type="caution">
    <text evidence="3">The sequence shown here is derived from an EMBL/GenBank/DDBJ whole genome shotgun (WGS) entry which is preliminary data.</text>
</comment>
<reference evidence="3 4" key="1">
    <citation type="journal article" date="2011" name="J. Microbiol.">
        <title>Bacillus kyonggiensis sp. nov., isolated from soil of a lettuce field.</title>
        <authorList>
            <person name="Dong K."/>
            <person name="Lee S."/>
        </authorList>
    </citation>
    <scope>NUCLEOTIDE SEQUENCE [LARGE SCALE GENOMIC DNA]</scope>
    <source>
        <strain evidence="3 4">NB22</strain>
    </source>
</reference>
<dbReference type="Proteomes" id="UP000307756">
    <property type="component" value="Unassembled WGS sequence"/>
</dbReference>
<organism evidence="3 4">
    <name type="scientific">Robertmurraya kyonggiensis</name>
    <dbReference type="NCBI Taxonomy" id="1037680"/>
    <lineage>
        <taxon>Bacteria</taxon>
        <taxon>Bacillati</taxon>
        <taxon>Bacillota</taxon>
        <taxon>Bacilli</taxon>
        <taxon>Bacillales</taxon>
        <taxon>Bacillaceae</taxon>
        <taxon>Robertmurraya</taxon>
    </lineage>
</organism>
<sequence length="93" mass="10618">MMYVYLMNNEKPVDRELIKNHVEYLKELKRQGKLVLCGPFADYPGGMVVFGAEDFDEATAIAKADPFISSGCKSFELRTIEVANEENNYLFDE</sequence>
<gene>
    <name evidence="3" type="ORF">FA727_15840</name>
</gene>
<dbReference type="InterPro" id="IPR011008">
    <property type="entry name" value="Dimeric_a/b-barrel"/>
</dbReference>
<name>A0A4U1D5X3_9BACI</name>
<dbReference type="PANTHER" id="PTHR37828:SF1">
    <property type="entry name" value="YCII-RELATED DOMAIN-CONTAINING PROTEIN"/>
    <property type="match status" value="1"/>
</dbReference>
<protein>
    <recommendedName>
        <fullName evidence="2">YCII-related domain-containing protein</fullName>
    </recommendedName>
</protein>
<dbReference type="Pfam" id="PF03795">
    <property type="entry name" value="YCII"/>
    <property type="match status" value="1"/>
</dbReference>
<accession>A0A4U1D5X3</accession>
<dbReference type="PANTHER" id="PTHR37828">
    <property type="entry name" value="GSR2449 PROTEIN"/>
    <property type="match status" value="1"/>
</dbReference>
<evidence type="ECO:0000313" key="4">
    <source>
        <dbReference type="Proteomes" id="UP000307756"/>
    </source>
</evidence>